<comment type="caution">
    <text evidence="2">The sequence shown here is derived from an EMBL/GenBank/DDBJ whole genome shotgun (WGS) entry which is preliminary data.</text>
</comment>
<accession>A0AAN4ZQ44</accession>
<dbReference type="AlphaFoldDB" id="A0AAN4ZQ44"/>
<protein>
    <submittedName>
        <fullName evidence="2">Uncharacterized protein</fullName>
    </submittedName>
</protein>
<reference evidence="3" key="1">
    <citation type="submission" date="2022-10" db="EMBL/GenBank/DDBJ databases">
        <title>Genome assembly of Pristionchus species.</title>
        <authorList>
            <person name="Yoshida K."/>
            <person name="Sommer R.J."/>
        </authorList>
    </citation>
    <scope>NUCLEOTIDE SEQUENCE [LARGE SCALE GENOMIC DNA]</scope>
    <source>
        <strain evidence="3">RS5460</strain>
    </source>
</reference>
<dbReference type="EMBL" id="BTRK01000003">
    <property type="protein sequence ID" value="GMR43974.1"/>
    <property type="molecule type" value="Genomic_DNA"/>
</dbReference>
<evidence type="ECO:0000256" key="1">
    <source>
        <dbReference type="SAM" id="Phobius"/>
    </source>
</evidence>
<organism evidence="2 3">
    <name type="scientific">Pristionchus mayeri</name>
    <dbReference type="NCBI Taxonomy" id="1317129"/>
    <lineage>
        <taxon>Eukaryota</taxon>
        <taxon>Metazoa</taxon>
        <taxon>Ecdysozoa</taxon>
        <taxon>Nematoda</taxon>
        <taxon>Chromadorea</taxon>
        <taxon>Rhabditida</taxon>
        <taxon>Rhabditina</taxon>
        <taxon>Diplogasteromorpha</taxon>
        <taxon>Diplogasteroidea</taxon>
        <taxon>Neodiplogasteridae</taxon>
        <taxon>Pristionchus</taxon>
    </lineage>
</organism>
<dbReference type="Proteomes" id="UP001328107">
    <property type="component" value="Unassembled WGS sequence"/>
</dbReference>
<feature type="non-terminal residue" evidence="2">
    <location>
        <position position="1"/>
    </location>
</feature>
<keyword evidence="1" id="KW-0472">Membrane</keyword>
<keyword evidence="1" id="KW-1133">Transmembrane helix</keyword>
<gene>
    <name evidence="2" type="ORF">PMAYCL1PPCAC_14169</name>
</gene>
<evidence type="ECO:0000313" key="3">
    <source>
        <dbReference type="Proteomes" id="UP001328107"/>
    </source>
</evidence>
<sequence length="110" mass="12042">VSNSSLTESIKRAVTSSLRSHGLESKFELPKRFIVGSPKPRSCDIYLNGEVSLYFCPELDSCHPLHTSNVSIACPRLIPIGLYLSLAMVVMLCAILIVRSICISPHGIDK</sequence>
<name>A0AAN4ZQ44_9BILA</name>
<keyword evidence="3" id="KW-1185">Reference proteome</keyword>
<proteinExistence type="predicted"/>
<keyword evidence="1" id="KW-0812">Transmembrane</keyword>
<feature type="transmembrane region" description="Helical" evidence="1">
    <location>
        <begin position="80"/>
        <end position="102"/>
    </location>
</feature>
<evidence type="ECO:0000313" key="2">
    <source>
        <dbReference type="EMBL" id="GMR43974.1"/>
    </source>
</evidence>